<feature type="transmembrane region" description="Helical" evidence="1">
    <location>
        <begin position="47"/>
        <end position="69"/>
    </location>
</feature>
<evidence type="ECO:0000256" key="1">
    <source>
        <dbReference type="SAM" id="Phobius"/>
    </source>
</evidence>
<dbReference type="Pfam" id="PF17667">
    <property type="entry name" value="Pkinase_fungal"/>
    <property type="match status" value="1"/>
</dbReference>
<proteinExistence type="predicted"/>
<keyword evidence="4" id="KW-1185">Reference proteome</keyword>
<evidence type="ECO:0000313" key="4">
    <source>
        <dbReference type="Proteomes" id="UP000054279"/>
    </source>
</evidence>
<dbReference type="Proteomes" id="UP000054279">
    <property type="component" value="Unassembled WGS sequence"/>
</dbReference>
<reference evidence="3 4" key="1">
    <citation type="submission" date="2014-06" db="EMBL/GenBank/DDBJ databases">
        <title>Evolutionary Origins and Diversification of the Mycorrhizal Mutualists.</title>
        <authorList>
            <consortium name="DOE Joint Genome Institute"/>
            <consortium name="Mycorrhizal Genomics Consortium"/>
            <person name="Kohler A."/>
            <person name="Kuo A."/>
            <person name="Nagy L.G."/>
            <person name="Floudas D."/>
            <person name="Copeland A."/>
            <person name="Barry K.W."/>
            <person name="Cichocki N."/>
            <person name="Veneault-Fourrey C."/>
            <person name="LaButti K."/>
            <person name="Lindquist E.A."/>
            <person name="Lipzen A."/>
            <person name="Lundell T."/>
            <person name="Morin E."/>
            <person name="Murat C."/>
            <person name="Riley R."/>
            <person name="Ohm R."/>
            <person name="Sun H."/>
            <person name="Tunlid A."/>
            <person name="Henrissat B."/>
            <person name="Grigoriev I.V."/>
            <person name="Hibbett D.S."/>
            <person name="Martin F."/>
        </authorList>
    </citation>
    <scope>NUCLEOTIDE SEQUENCE [LARGE SCALE GENOMIC DNA]</scope>
    <source>
        <strain evidence="3 4">SS14</strain>
    </source>
</reference>
<evidence type="ECO:0000259" key="2">
    <source>
        <dbReference type="Pfam" id="PF17667"/>
    </source>
</evidence>
<dbReference type="AlphaFoldDB" id="A0A0C9UD37"/>
<keyword evidence="1" id="KW-0812">Transmembrane</keyword>
<feature type="domain" description="Fungal-type protein kinase" evidence="2">
    <location>
        <begin position="84"/>
        <end position="163"/>
    </location>
</feature>
<dbReference type="HOGENOM" id="CLU_1518776_0_0_1"/>
<keyword evidence="1" id="KW-1133">Transmembrane helix</keyword>
<dbReference type="EMBL" id="KN837856">
    <property type="protein sequence ID" value="KIJ22975.1"/>
    <property type="molecule type" value="Genomic_DNA"/>
</dbReference>
<organism evidence="3 4">
    <name type="scientific">Sphaerobolus stellatus (strain SS14)</name>
    <dbReference type="NCBI Taxonomy" id="990650"/>
    <lineage>
        <taxon>Eukaryota</taxon>
        <taxon>Fungi</taxon>
        <taxon>Dikarya</taxon>
        <taxon>Basidiomycota</taxon>
        <taxon>Agaricomycotina</taxon>
        <taxon>Agaricomycetes</taxon>
        <taxon>Phallomycetidae</taxon>
        <taxon>Geastrales</taxon>
        <taxon>Sphaerobolaceae</taxon>
        <taxon>Sphaerobolus</taxon>
    </lineage>
</organism>
<name>A0A0C9UD37_SPHS4</name>
<dbReference type="OrthoDB" id="312874at2759"/>
<accession>A0A0C9UD37</accession>
<evidence type="ECO:0000313" key="3">
    <source>
        <dbReference type="EMBL" id="KIJ22975.1"/>
    </source>
</evidence>
<gene>
    <name evidence="3" type="ORF">M422DRAFT_276530</name>
</gene>
<dbReference type="InterPro" id="IPR040976">
    <property type="entry name" value="Pkinase_fungal"/>
</dbReference>
<sequence length="177" mass="20239">MLYTPLKELFSPIIPTAGNDYHPENLDAMYSRRLCLKTSNCRMYPKLFALLSPCLLFAGSGKFFINVVGATRPLHDFMLAICPMEVRPADKKKRPYRDRLAVHMTKLFEFRYNRRFAFGLVISNTALTLYLSDRMGVLCSAPFNYYDDPVQICAIIAGLSSLDPENRTISSYVQDRC</sequence>
<keyword evidence="1" id="KW-0472">Membrane</keyword>
<protein>
    <recommendedName>
        <fullName evidence="2">Fungal-type protein kinase domain-containing protein</fullName>
    </recommendedName>
</protein>